<dbReference type="Pfam" id="PF00903">
    <property type="entry name" value="Glyoxalase"/>
    <property type="match status" value="1"/>
</dbReference>
<protein>
    <recommendedName>
        <fullName evidence="1">VOC domain-containing protein</fullName>
    </recommendedName>
</protein>
<dbReference type="RefSeq" id="WP_097323645.1">
    <property type="nucleotide sequence ID" value="NZ_OBDY01000015.1"/>
</dbReference>
<accession>A0A285J463</accession>
<gene>
    <name evidence="2" type="ORF">SAMN05421748_115174</name>
</gene>
<dbReference type="AlphaFoldDB" id="A0A285J463"/>
<dbReference type="InterPro" id="IPR004360">
    <property type="entry name" value="Glyas_Fos-R_dOase_dom"/>
</dbReference>
<name>A0A285J463_9ACTN</name>
<evidence type="ECO:0000259" key="1">
    <source>
        <dbReference type="PROSITE" id="PS51819"/>
    </source>
</evidence>
<dbReference type="Proteomes" id="UP000219612">
    <property type="component" value="Unassembled WGS sequence"/>
</dbReference>
<dbReference type="OrthoDB" id="485032at2"/>
<keyword evidence="3" id="KW-1185">Reference proteome</keyword>
<sequence>MNFRFEVTVIPVSDVDRAKAFYQGLGWRLDADFPINDHLRVVQFTPPGSPASIQFGTGLSAQEPGSARDNMLIVDDIEAARKELQSLGAEVGEVWHGLRGLDTSGRVSGPEPDRKSYGSYAEFSDPDGNVWLLQEITQRFPGRE</sequence>
<dbReference type="SUPFAM" id="SSF54593">
    <property type="entry name" value="Glyoxalase/Bleomycin resistance protein/Dihydroxybiphenyl dioxygenase"/>
    <property type="match status" value="1"/>
</dbReference>
<dbReference type="InterPro" id="IPR029068">
    <property type="entry name" value="Glyas_Bleomycin-R_OHBP_Dase"/>
</dbReference>
<feature type="domain" description="VOC" evidence="1">
    <location>
        <begin position="4"/>
        <end position="136"/>
    </location>
</feature>
<dbReference type="EMBL" id="OBDY01000015">
    <property type="protein sequence ID" value="SNY54853.1"/>
    <property type="molecule type" value="Genomic_DNA"/>
</dbReference>
<dbReference type="PROSITE" id="PS51819">
    <property type="entry name" value="VOC"/>
    <property type="match status" value="1"/>
</dbReference>
<reference evidence="2 3" key="1">
    <citation type="submission" date="2017-09" db="EMBL/GenBank/DDBJ databases">
        <authorList>
            <person name="Ehlers B."/>
            <person name="Leendertz F.H."/>
        </authorList>
    </citation>
    <scope>NUCLEOTIDE SEQUENCE [LARGE SCALE GENOMIC DNA]</scope>
    <source>
        <strain evidence="2 3">CGMCC 4.6857</strain>
    </source>
</reference>
<organism evidence="2 3">
    <name type="scientific">Paractinoplanes atraurantiacus</name>
    <dbReference type="NCBI Taxonomy" id="1036182"/>
    <lineage>
        <taxon>Bacteria</taxon>
        <taxon>Bacillati</taxon>
        <taxon>Actinomycetota</taxon>
        <taxon>Actinomycetes</taxon>
        <taxon>Micromonosporales</taxon>
        <taxon>Micromonosporaceae</taxon>
        <taxon>Paractinoplanes</taxon>
    </lineage>
</organism>
<dbReference type="InterPro" id="IPR037523">
    <property type="entry name" value="VOC_core"/>
</dbReference>
<evidence type="ECO:0000313" key="2">
    <source>
        <dbReference type="EMBL" id="SNY54853.1"/>
    </source>
</evidence>
<evidence type="ECO:0000313" key="3">
    <source>
        <dbReference type="Proteomes" id="UP000219612"/>
    </source>
</evidence>
<proteinExistence type="predicted"/>
<dbReference type="Gene3D" id="3.10.180.10">
    <property type="entry name" value="2,3-Dihydroxybiphenyl 1,2-Dioxygenase, domain 1"/>
    <property type="match status" value="1"/>
</dbReference>